<proteinExistence type="predicted"/>
<name>A0A0A9CGK8_ARUDO</name>
<protein>
    <submittedName>
        <fullName evidence="1">Uncharacterized protein</fullName>
    </submittedName>
</protein>
<organism evidence="1">
    <name type="scientific">Arundo donax</name>
    <name type="common">Giant reed</name>
    <name type="synonym">Donax arundinaceus</name>
    <dbReference type="NCBI Taxonomy" id="35708"/>
    <lineage>
        <taxon>Eukaryota</taxon>
        <taxon>Viridiplantae</taxon>
        <taxon>Streptophyta</taxon>
        <taxon>Embryophyta</taxon>
        <taxon>Tracheophyta</taxon>
        <taxon>Spermatophyta</taxon>
        <taxon>Magnoliopsida</taxon>
        <taxon>Liliopsida</taxon>
        <taxon>Poales</taxon>
        <taxon>Poaceae</taxon>
        <taxon>PACMAD clade</taxon>
        <taxon>Arundinoideae</taxon>
        <taxon>Arundineae</taxon>
        <taxon>Arundo</taxon>
    </lineage>
</organism>
<dbReference type="AlphaFoldDB" id="A0A0A9CGK8"/>
<sequence length="33" mass="3767">MTLPKLKETTATATEQLTACRIYQHPLYVSDRS</sequence>
<reference evidence="1" key="1">
    <citation type="submission" date="2014-09" db="EMBL/GenBank/DDBJ databases">
        <authorList>
            <person name="Magalhaes I.L.F."/>
            <person name="Oliveira U."/>
            <person name="Santos F.R."/>
            <person name="Vidigal T.H.D.A."/>
            <person name="Brescovit A.D."/>
            <person name="Santos A.J."/>
        </authorList>
    </citation>
    <scope>NUCLEOTIDE SEQUENCE</scope>
    <source>
        <tissue evidence="1">Shoot tissue taken approximately 20 cm above the soil surface</tissue>
    </source>
</reference>
<accession>A0A0A9CGK8</accession>
<reference evidence="1" key="2">
    <citation type="journal article" date="2015" name="Data Brief">
        <title>Shoot transcriptome of the giant reed, Arundo donax.</title>
        <authorList>
            <person name="Barrero R.A."/>
            <person name="Guerrero F.D."/>
            <person name="Moolhuijzen P."/>
            <person name="Goolsby J.A."/>
            <person name="Tidwell J."/>
            <person name="Bellgard S.E."/>
            <person name="Bellgard M.I."/>
        </authorList>
    </citation>
    <scope>NUCLEOTIDE SEQUENCE</scope>
    <source>
        <tissue evidence="1">Shoot tissue taken approximately 20 cm above the soil surface</tissue>
    </source>
</reference>
<dbReference type="EMBL" id="GBRH01225365">
    <property type="protein sequence ID" value="JAD72530.1"/>
    <property type="molecule type" value="Transcribed_RNA"/>
</dbReference>
<evidence type="ECO:0000313" key="1">
    <source>
        <dbReference type="EMBL" id="JAD72530.1"/>
    </source>
</evidence>